<dbReference type="STRING" id="266809.PM03_13765"/>
<dbReference type="RefSeq" id="WP_058123565.1">
    <property type="nucleotide sequence ID" value="NZ_CYRX01000026.1"/>
</dbReference>
<evidence type="ECO:0000259" key="1">
    <source>
        <dbReference type="Pfam" id="PF14065"/>
    </source>
</evidence>
<dbReference type="EMBL" id="CYRX01000026">
    <property type="protein sequence ID" value="CUH60640.1"/>
    <property type="molecule type" value="Genomic_DNA"/>
</dbReference>
<feature type="domain" description="Pvc16 N-terminal" evidence="1">
    <location>
        <begin position="9"/>
        <end position="174"/>
    </location>
</feature>
<reference evidence="2 3" key="1">
    <citation type="submission" date="2015-09" db="EMBL/GenBank/DDBJ databases">
        <authorList>
            <consortium name="Swine Surveillance"/>
        </authorList>
    </citation>
    <scope>NUCLEOTIDE SEQUENCE [LARGE SCALE GENOMIC DNA]</scope>
    <source>
        <strain evidence="2 3">CECT 5294</strain>
    </source>
</reference>
<proteinExistence type="predicted"/>
<name>A0A0P1EZT7_9RHOB</name>
<dbReference type="Pfam" id="PF14065">
    <property type="entry name" value="Pvc16_N"/>
    <property type="match status" value="1"/>
</dbReference>
<dbReference type="AlphaFoldDB" id="A0A0P1EZT7"/>
<organism evidence="2 3">
    <name type="scientific">Thalassobacter stenotrophicus</name>
    <dbReference type="NCBI Taxonomy" id="266809"/>
    <lineage>
        <taxon>Bacteria</taxon>
        <taxon>Pseudomonadati</taxon>
        <taxon>Pseudomonadota</taxon>
        <taxon>Alphaproteobacteria</taxon>
        <taxon>Rhodobacterales</taxon>
        <taxon>Roseobacteraceae</taxon>
        <taxon>Thalassobacter</taxon>
    </lineage>
</organism>
<evidence type="ECO:0000313" key="2">
    <source>
        <dbReference type="EMBL" id="CUH60640.1"/>
    </source>
</evidence>
<accession>A0A0P1EZT7</accession>
<evidence type="ECO:0000313" key="3">
    <source>
        <dbReference type="Proteomes" id="UP000051298"/>
    </source>
</evidence>
<dbReference type="eggNOG" id="ENOG50302EU">
    <property type="taxonomic scope" value="Bacteria"/>
</dbReference>
<protein>
    <recommendedName>
        <fullName evidence="1">Pvc16 N-terminal domain-containing protein</fullName>
    </recommendedName>
</protein>
<dbReference type="InterPro" id="IPR025351">
    <property type="entry name" value="Pvc16_N"/>
</dbReference>
<gene>
    <name evidence="2" type="ORF">THS5294_01936</name>
</gene>
<dbReference type="Proteomes" id="UP000051298">
    <property type="component" value="Unassembled WGS sequence"/>
</dbReference>
<sequence length="191" mass="20820">MINVALILLRDRLNAYFSAQFEVSEDLVVMAPLSDAEGNPVAETRNRLAIFVTNIAEDKTPRGVARGIRTALASMQPLHLDVYFMLASGHDPEIYGEGIKLISKALMFFQATPLLTPQNTPEMPIGIDQFSVEVANLRVEEVGQLWGNMGGRYVPSVMFKMRLVLIDAAATAQVLPLAVEPTAALRPEPGG</sequence>